<dbReference type="InterPro" id="IPR004837">
    <property type="entry name" value="NaCa_Exmemb"/>
</dbReference>
<feature type="transmembrane region" description="Helical" evidence="5">
    <location>
        <begin position="334"/>
        <end position="354"/>
    </location>
</feature>
<feature type="transmembrane region" description="Helical" evidence="5">
    <location>
        <begin position="366"/>
        <end position="384"/>
    </location>
</feature>
<evidence type="ECO:0000259" key="6">
    <source>
        <dbReference type="Pfam" id="PF01699"/>
    </source>
</evidence>
<feature type="transmembrane region" description="Helical" evidence="5">
    <location>
        <begin position="66"/>
        <end position="88"/>
    </location>
</feature>
<feature type="transmembrane region" description="Helical" evidence="5">
    <location>
        <begin position="292"/>
        <end position="314"/>
    </location>
</feature>
<evidence type="ECO:0000256" key="3">
    <source>
        <dbReference type="ARBA" id="ARBA00022989"/>
    </source>
</evidence>
<dbReference type="Proteomes" id="UP001235712">
    <property type="component" value="Unassembled WGS sequence"/>
</dbReference>
<evidence type="ECO:0000256" key="1">
    <source>
        <dbReference type="ARBA" id="ARBA00004141"/>
    </source>
</evidence>
<keyword evidence="3 5" id="KW-1133">Transmembrane helix</keyword>
<protein>
    <submittedName>
        <fullName evidence="7">Cation:H+ antiporter</fullName>
    </submittedName>
</protein>
<feature type="transmembrane region" description="Helical" evidence="5">
    <location>
        <begin position="108"/>
        <end position="126"/>
    </location>
</feature>
<feature type="transmembrane region" description="Helical" evidence="5">
    <location>
        <begin position="146"/>
        <end position="163"/>
    </location>
</feature>
<proteinExistence type="predicted"/>
<dbReference type="InterPro" id="IPR044880">
    <property type="entry name" value="NCX_ion-bd_dom_sf"/>
</dbReference>
<feature type="transmembrane region" description="Helical" evidence="5">
    <location>
        <begin position="33"/>
        <end position="54"/>
    </location>
</feature>
<feature type="domain" description="Sodium/calcium exchanger membrane region" evidence="6">
    <location>
        <begin position="34"/>
        <end position="184"/>
    </location>
</feature>
<keyword evidence="8" id="KW-1185">Reference proteome</keyword>
<evidence type="ECO:0000256" key="4">
    <source>
        <dbReference type="ARBA" id="ARBA00023136"/>
    </source>
</evidence>
<feature type="domain" description="Sodium/calcium exchanger membrane region" evidence="6">
    <location>
        <begin position="216"/>
        <end position="355"/>
    </location>
</feature>
<evidence type="ECO:0000256" key="2">
    <source>
        <dbReference type="ARBA" id="ARBA00022692"/>
    </source>
</evidence>
<dbReference type="Pfam" id="PF01699">
    <property type="entry name" value="Na_Ca_ex"/>
    <property type="match status" value="2"/>
</dbReference>
<feature type="transmembrane region" description="Helical" evidence="5">
    <location>
        <begin position="169"/>
        <end position="187"/>
    </location>
</feature>
<organism evidence="7 8">
    <name type="scientific">Kineosporia succinea</name>
    <dbReference type="NCBI Taxonomy" id="84632"/>
    <lineage>
        <taxon>Bacteria</taxon>
        <taxon>Bacillati</taxon>
        <taxon>Actinomycetota</taxon>
        <taxon>Actinomycetes</taxon>
        <taxon>Kineosporiales</taxon>
        <taxon>Kineosporiaceae</taxon>
        <taxon>Kineosporia</taxon>
    </lineage>
</organism>
<evidence type="ECO:0000313" key="7">
    <source>
        <dbReference type="EMBL" id="MDP9824453.1"/>
    </source>
</evidence>
<dbReference type="EMBL" id="JAUSQZ010000001">
    <property type="protein sequence ID" value="MDP9824453.1"/>
    <property type="molecule type" value="Genomic_DNA"/>
</dbReference>
<evidence type="ECO:0000313" key="8">
    <source>
        <dbReference type="Proteomes" id="UP001235712"/>
    </source>
</evidence>
<evidence type="ECO:0000256" key="5">
    <source>
        <dbReference type="SAM" id="Phobius"/>
    </source>
</evidence>
<accession>A0ABT9NVK2</accession>
<feature type="transmembrane region" description="Helical" evidence="5">
    <location>
        <begin position="7"/>
        <end position="27"/>
    </location>
</feature>
<name>A0ABT9NVK2_9ACTN</name>
<comment type="caution">
    <text evidence="7">The sequence shown here is derived from an EMBL/GenBank/DDBJ whole genome shotgun (WGS) entry which is preliminary data.</text>
</comment>
<keyword evidence="2 5" id="KW-0812">Transmembrane</keyword>
<gene>
    <name evidence="7" type="ORF">J2S57_000202</name>
</gene>
<dbReference type="RefSeq" id="WP_307237043.1">
    <property type="nucleotide sequence ID" value="NZ_JAUSQZ010000001.1"/>
</dbReference>
<comment type="subcellular location">
    <subcellularLocation>
        <location evidence="1">Membrane</location>
        <topology evidence="1">Multi-pass membrane protein</topology>
    </subcellularLocation>
</comment>
<feature type="transmembrane region" description="Helical" evidence="5">
    <location>
        <begin position="213"/>
        <end position="234"/>
    </location>
</feature>
<sequence>MSPGRTLARSLSICTILAVPALVLRIGGIHPSAVISMLIFGAAVVAASFLLAWAAESAQVDISGGLAIAVLALIAVLPEYAVDLYYAYTAGSNPEYVQYAAANMTGSNRLLLGLGWPVVVLVALAATKRLTGSKTDVLQLERSNRLELGFLLTAGVAAFWMPISGEIQIWFGLLLLLWFAFYLIRLAKGEVEEPDLIGTAAVLGGLPRARRRVVVPALFIVSAAVILACAEPFAESLVEAGTSLGIDQFLLVQWLAPLSSEAPEFIIAIIFASRGNGAGAIATLISSKVNQWTLLVGSLPIAYLLGGGGTALVLDDRQVEEMLLTATQTMMGVALLLALRFHRWSAWVLLLLFAVQFPVTSTEGRLILSGVYGAIALGAFAYRYRLIVPTFVAPWKPPADEELTTPADVRA</sequence>
<reference evidence="7 8" key="1">
    <citation type="submission" date="2023-07" db="EMBL/GenBank/DDBJ databases">
        <title>Sequencing the genomes of 1000 actinobacteria strains.</title>
        <authorList>
            <person name="Klenk H.-P."/>
        </authorList>
    </citation>
    <scope>NUCLEOTIDE SEQUENCE [LARGE SCALE GENOMIC DNA]</scope>
    <source>
        <strain evidence="7 8">DSM 44388</strain>
    </source>
</reference>
<keyword evidence="4 5" id="KW-0472">Membrane</keyword>
<dbReference type="Gene3D" id="1.20.1420.30">
    <property type="entry name" value="NCX, central ion-binding region"/>
    <property type="match status" value="1"/>
</dbReference>